<dbReference type="GO" id="GO:0004867">
    <property type="term" value="F:serine-type endopeptidase inhibitor activity"/>
    <property type="evidence" value="ECO:0007669"/>
    <property type="project" value="UniProtKB-KW"/>
</dbReference>
<comment type="function">
    <text evidence="11">HCNP may be involved in the function of the presynaptic cholinergic neurons of the central nervous system. HCNP increases the production of choline acetyltransferase but not acetylcholinesterase. Seems to be mediated by a specific receptor.</text>
</comment>
<organism evidence="16 17">
    <name type="scientific">Calidris pygmaea</name>
    <name type="common">Spoon-billed sandpiper</name>
    <dbReference type="NCBI Taxonomy" id="425635"/>
    <lineage>
        <taxon>Eukaryota</taxon>
        <taxon>Metazoa</taxon>
        <taxon>Chordata</taxon>
        <taxon>Craniata</taxon>
        <taxon>Vertebrata</taxon>
        <taxon>Euteleostomi</taxon>
        <taxon>Archelosauria</taxon>
        <taxon>Archosauria</taxon>
        <taxon>Dinosauria</taxon>
        <taxon>Saurischia</taxon>
        <taxon>Theropoda</taxon>
        <taxon>Coelurosauria</taxon>
        <taxon>Aves</taxon>
        <taxon>Neognathae</taxon>
        <taxon>Neoaves</taxon>
        <taxon>Charadriiformes</taxon>
        <taxon>Scolopacidae</taxon>
        <taxon>Calidris</taxon>
    </lineage>
</organism>
<name>A0A8C3KQB1_9CHAR</name>
<feature type="compositionally biased region" description="Basic and acidic residues" evidence="15">
    <location>
        <begin position="20"/>
        <end position="32"/>
    </location>
</feature>
<dbReference type="AlphaFoldDB" id="A0A8C3KQB1"/>
<keyword evidence="6" id="KW-0547">Nucleotide-binding</keyword>
<evidence type="ECO:0000313" key="17">
    <source>
        <dbReference type="Proteomes" id="UP000694419"/>
    </source>
</evidence>
<dbReference type="Pfam" id="PF01161">
    <property type="entry name" value="PBP"/>
    <property type="match status" value="1"/>
</dbReference>
<dbReference type="GO" id="GO:0008289">
    <property type="term" value="F:lipid binding"/>
    <property type="evidence" value="ECO:0007669"/>
    <property type="project" value="UniProtKB-KW"/>
</dbReference>
<evidence type="ECO:0000256" key="14">
    <source>
        <dbReference type="ARBA" id="ARBA00046934"/>
    </source>
</evidence>
<sequence>MGGERGCAAANGRGAWVRRRQWERGGGRRRAGDWAARAQWLQRSSSRRSHAGGPGAVERAAEPHRGGAEAGAPAAGQVWFRGDRRAGQGAHTHPGELGPAPRSGVWQNGGRRPDLLRLRSRSPHRSLAGCGGRRVVRCVAIGSCAGAAQSGLAPCCREIPEALIGWGRAGSNGLELLGCCCQRWSQMASVCLAGTGCTVRAAGLAARAITLSSLQVQHRPTSIEWDGCDPQKLYTLVLTDPDAPSRKDPKFREWHHFLVTNMKGNDVGSGTVLSDYVGSGPPKGTGLHRYVWLVYEQPKQLSCNEPVLSNRSGDKRGKFKVASFRTKYQLGVPVAGTCYQAEWDDYVPKLYEQLSGK</sequence>
<evidence type="ECO:0000256" key="8">
    <source>
        <dbReference type="ARBA" id="ARBA00022900"/>
    </source>
</evidence>
<dbReference type="InterPro" id="IPR035810">
    <property type="entry name" value="PEBP_euk"/>
</dbReference>
<evidence type="ECO:0000256" key="6">
    <source>
        <dbReference type="ARBA" id="ARBA00022741"/>
    </source>
</evidence>
<comment type="subcellular location">
    <subcellularLocation>
        <location evidence="1">Cytoplasm</location>
    </subcellularLocation>
</comment>
<reference evidence="16" key="1">
    <citation type="submission" date="2025-08" db="UniProtKB">
        <authorList>
            <consortium name="Ensembl"/>
        </authorList>
    </citation>
    <scope>IDENTIFICATION</scope>
</reference>
<dbReference type="InterPro" id="IPR008914">
    <property type="entry name" value="PEBP"/>
</dbReference>
<evidence type="ECO:0000256" key="9">
    <source>
        <dbReference type="ARBA" id="ARBA00023121"/>
    </source>
</evidence>
<dbReference type="PROSITE" id="PS01220">
    <property type="entry name" value="PBP"/>
    <property type="match status" value="1"/>
</dbReference>
<accession>A0A8C3KQB1</accession>
<dbReference type="GO" id="GO:0005524">
    <property type="term" value="F:ATP binding"/>
    <property type="evidence" value="ECO:0007669"/>
    <property type="project" value="UniProtKB-KW"/>
</dbReference>
<evidence type="ECO:0000256" key="5">
    <source>
        <dbReference type="ARBA" id="ARBA00022690"/>
    </source>
</evidence>
<evidence type="ECO:0000256" key="15">
    <source>
        <dbReference type="SAM" id="MobiDB-lite"/>
    </source>
</evidence>
<comment type="similarity">
    <text evidence="2">Belongs to the phosphatidylethanolamine-binding protein family.</text>
</comment>
<evidence type="ECO:0000256" key="13">
    <source>
        <dbReference type="ARBA" id="ARBA00043158"/>
    </source>
</evidence>
<dbReference type="GO" id="GO:0043409">
    <property type="term" value="P:negative regulation of MAPK cascade"/>
    <property type="evidence" value="ECO:0007669"/>
    <property type="project" value="TreeGrafter"/>
</dbReference>
<keyword evidence="17" id="KW-1185">Reference proteome</keyword>
<dbReference type="SUPFAM" id="SSF49777">
    <property type="entry name" value="PEBP-like"/>
    <property type="match status" value="1"/>
</dbReference>
<proteinExistence type="inferred from homology"/>
<comment type="subunit">
    <text evidence="14">Has a tendency to form dimers by disulfide cross-linking. Interacts with RAF1 and this interaction is enhanced if RAF1 is phosphorylated on residues 'Ser-338', 'Ser-339', 'Tyr-340' and 'Tyr-341'. Interacts with ALOX15; in response to IL13/interleukin-13, prevents the interaction of PEBP1 with RAF1 to activate the ERK signaling cascade.</text>
</comment>
<evidence type="ECO:0000256" key="4">
    <source>
        <dbReference type="ARBA" id="ARBA00022553"/>
    </source>
</evidence>
<evidence type="ECO:0000256" key="3">
    <source>
        <dbReference type="ARBA" id="ARBA00022490"/>
    </source>
</evidence>
<dbReference type="PANTHER" id="PTHR11362">
    <property type="entry name" value="PHOSPHATIDYLETHANOLAMINE-BINDING PROTEIN"/>
    <property type="match status" value="1"/>
</dbReference>
<reference evidence="16" key="2">
    <citation type="submission" date="2025-09" db="UniProtKB">
        <authorList>
            <consortium name="Ensembl"/>
        </authorList>
    </citation>
    <scope>IDENTIFICATION</scope>
</reference>
<keyword evidence="7" id="KW-0067">ATP-binding</keyword>
<evidence type="ECO:0000256" key="10">
    <source>
        <dbReference type="ARBA" id="ARBA00023157"/>
    </source>
</evidence>
<evidence type="ECO:0000313" key="16">
    <source>
        <dbReference type="Ensembl" id="ENSCPGP00000027840.1"/>
    </source>
</evidence>
<feature type="region of interest" description="Disordered" evidence="15">
    <location>
        <begin position="85"/>
        <end position="116"/>
    </location>
</feature>
<keyword evidence="8" id="KW-0722">Serine protease inhibitor</keyword>
<keyword evidence="9" id="KW-0446">Lipid-binding</keyword>
<keyword evidence="10" id="KW-1015">Disulfide bond</keyword>
<protein>
    <recommendedName>
        <fullName evidence="12">Phosphatidylethanolamine-binding protein 1</fullName>
    </recommendedName>
    <alternativeName>
        <fullName evidence="13">HCNPpp</fullName>
    </alternativeName>
</protein>
<dbReference type="Proteomes" id="UP000694419">
    <property type="component" value="Unplaced"/>
</dbReference>
<keyword evidence="3" id="KW-0963">Cytoplasm</keyword>
<feature type="region of interest" description="Disordered" evidence="15">
    <location>
        <begin position="1"/>
        <end position="73"/>
    </location>
</feature>
<dbReference type="CDD" id="cd00866">
    <property type="entry name" value="PEBP_euk"/>
    <property type="match status" value="1"/>
</dbReference>
<evidence type="ECO:0000256" key="11">
    <source>
        <dbReference type="ARBA" id="ARBA00037110"/>
    </source>
</evidence>
<dbReference type="InterPro" id="IPR001858">
    <property type="entry name" value="Phosphatidylethanolamine-bd_CS"/>
</dbReference>
<evidence type="ECO:0000256" key="2">
    <source>
        <dbReference type="ARBA" id="ARBA00007091"/>
    </source>
</evidence>
<keyword evidence="5" id="KW-0646">Protease inhibitor</keyword>
<dbReference type="Gene3D" id="3.90.280.10">
    <property type="entry name" value="PEBP-like"/>
    <property type="match status" value="1"/>
</dbReference>
<dbReference type="InterPro" id="IPR036610">
    <property type="entry name" value="PEBP-like_sf"/>
</dbReference>
<evidence type="ECO:0000256" key="1">
    <source>
        <dbReference type="ARBA" id="ARBA00004496"/>
    </source>
</evidence>
<evidence type="ECO:0000256" key="7">
    <source>
        <dbReference type="ARBA" id="ARBA00022840"/>
    </source>
</evidence>
<keyword evidence="4" id="KW-0597">Phosphoprotein</keyword>
<dbReference type="GO" id="GO:0005737">
    <property type="term" value="C:cytoplasm"/>
    <property type="evidence" value="ECO:0007669"/>
    <property type="project" value="UniProtKB-SubCell"/>
</dbReference>
<evidence type="ECO:0000256" key="12">
    <source>
        <dbReference type="ARBA" id="ARBA00040856"/>
    </source>
</evidence>
<dbReference type="PANTHER" id="PTHR11362:SF151">
    <property type="entry name" value="PHOSPHATIDYLETHANOLAMINE-BINDING PROTEIN 1"/>
    <property type="match status" value="1"/>
</dbReference>
<dbReference type="Ensembl" id="ENSCPGT00000030401.1">
    <property type="protein sequence ID" value="ENSCPGP00000027840.1"/>
    <property type="gene ID" value="ENSCPGG00000019204.1"/>
</dbReference>